<dbReference type="Proteomes" id="UP001595956">
    <property type="component" value="Unassembled WGS sequence"/>
</dbReference>
<reference evidence="2" key="1">
    <citation type="journal article" date="2019" name="Int. J. Syst. Evol. Microbiol.">
        <title>The Global Catalogue of Microorganisms (GCM) 10K type strain sequencing project: providing services to taxonomists for standard genome sequencing and annotation.</title>
        <authorList>
            <consortium name="The Broad Institute Genomics Platform"/>
            <consortium name="The Broad Institute Genome Sequencing Center for Infectious Disease"/>
            <person name="Wu L."/>
            <person name="Ma J."/>
        </authorList>
    </citation>
    <scope>NUCLEOTIDE SEQUENCE [LARGE SCALE GENOMIC DNA]</scope>
    <source>
        <strain evidence="2">KACC 13778</strain>
    </source>
</reference>
<comment type="caution">
    <text evidence="1">The sequence shown here is derived from an EMBL/GenBank/DDBJ whole genome shotgun (WGS) entry which is preliminary data.</text>
</comment>
<protein>
    <recommendedName>
        <fullName evidence="3">Zinc finger CHC2-type domain-containing protein</fullName>
    </recommendedName>
</protein>
<evidence type="ECO:0000313" key="2">
    <source>
        <dbReference type="Proteomes" id="UP001595956"/>
    </source>
</evidence>
<accession>A0ABW0MY30</accession>
<keyword evidence="2" id="KW-1185">Reference proteome</keyword>
<organism evidence="1 2">
    <name type="scientific">Nocardioides caricicola</name>
    <dbReference type="NCBI Taxonomy" id="634770"/>
    <lineage>
        <taxon>Bacteria</taxon>
        <taxon>Bacillati</taxon>
        <taxon>Actinomycetota</taxon>
        <taxon>Actinomycetes</taxon>
        <taxon>Propionibacteriales</taxon>
        <taxon>Nocardioidaceae</taxon>
        <taxon>Nocardioides</taxon>
    </lineage>
</organism>
<evidence type="ECO:0008006" key="3">
    <source>
        <dbReference type="Google" id="ProtNLM"/>
    </source>
</evidence>
<proteinExistence type="predicted"/>
<name>A0ABW0MY30_9ACTN</name>
<dbReference type="EMBL" id="JBHSMD010000002">
    <property type="protein sequence ID" value="MFC5492597.1"/>
    <property type="molecule type" value="Genomic_DNA"/>
</dbReference>
<evidence type="ECO:0000313" key="1">
    <source>
        <dbReference type="EMBL" id="MFC5492597.1"/>
    </source>
</evidence>
<sequence length="54" mass="5933">MVEELPAHHLPSNWPRCPEHPDNHPMAAKVVDGRAVWTCPRGDRPVAGIGGLTR</sequence>
<gene>
    <name evidence="1" type="ORF">ACFPKY_05790</name>
</gene>
<dbReference type="RefSeq" id="WP_345170923.1">
    <property type="nucleotide sequence ID" value="NZ_BAABFQ010000003.1"/>
</dbReference>